<feature type="non-terminal residue" evidence="8">
    <location>
        <position position="1"/>
    </location>
</feature>
<evidence type="ECO:0000259" key="7">
    <source>
        <dbReference type="PROSITE" id="PS50071"/>
    </source>
</evidence>
<feature type="region of interest" description="Disordered" evidence="6">
    <location>
        <begin position="21"/>
        <end position="82"/>
    </location>
</feature>
<protein>
    <recommendedName>
        <fullName evidence="7">Homeobox domain-containing protein</fullName>
    </recommendedName>
</protein>
<dbReference type="OrthoDB" id="6159439at2759"/>
<accession>R7V8P0</accession>
<keyword evidence="3 4" id="KW-0539">Nucleus</keyword>
<reference evidence="9" key="3">
    <citation type="submission" date="2015-06" db="UniProtKB">
        <authorList>
            <consortium name="EnsemblMetazoa"/>
        </authorList>
    </citation>
    <scope>IDENTIFICATION</scope>
</reference>
<proteinExistence type="predicted"/>
<dbReference type="InterPro" id="IPR001356">
    <property type="entry name" value="HD"/>
</dbReference>
<evidence type="ECO:0000313" key="8">
    <source>
        <dbReference type="EMBL" id="ELU15188.1"/>
    </source>
</evidence>
<evidence type="ECO:0000256" key="6">
    <source>
        <dbReference type="SAM" id="MobiDB-lite"/>
    </source>
</evidence>
<dbReference type="InterPro" id="IPR009057">
    <property type="entry name" value="Homeodomain-like_sf"/>
</dbReference>
<reference evidence="10" key="1">
    <citation type="submission" date="2012-12" db="EMBL/GenBank/DDBJ databases">
        <authorList>
            <person name="Hellsten U."/>
            <person name="Grimwood J."/>
            <person name="Chapman J.A."/>
            <person name="Shapiro H."/>
            <person name="Aerts A."/>
            <person name="Otillar R.P."/>
            <person name="Terry A.Y."/>
            <person name="Boore J.L."/>
            <person name="Simakov O."/>
            <person name="Marletaz F."/>
            <person name="Cho S.-J."/>
            <person name="Edsinger-Gonzales E."/>
            <person name="Havlak P."/>
            <person name="Kuo D.-H."/>
            <person name="Larsson T."/>
            <person name="Lv J."/>
            <person name="Arendt D."/>
            <person name="Savage R."/>
            <person name="Osoegawa K."/>
            <person name="de Jong P."/>
            <person name="Lindberg D.R."/>
            <person name="Seaver E.C."/>
            <person name="Weisblat D.A."/>
            <person name="Putnam N.H."/>
            <person name="Grigoriev I.V."/>
            <person name="Rokhsar D.S."/>
        </authorList>
    </citation>
    <scope>NUCLEOTIDE SEQUENCE</scope>
    <source>
        <strain evidence="10">I ESC-2004</strain>
    </source>
</reference>
<dbReference type="SUPFAM" id="SSF46689">
    <property type="entry name" value="Homeodomain-like"/>
    <property type="match status" value="1"/>
</dbReference>
<name>R7V8P0_CAPTE</name>
<evidence type="ECO:0000313" key="9">
    <source>
        <dbReference type="EnsemblMetazoa" id="CapteP142082"/>
    </source>
</evidence>
<dbReference type="GO" id="GO:0009893">
    <property type="term" value="P:positive regulation of metabolic process"/>
    <property type="evidence" value="ECO:0007669"/>
    <property type="project" value="UniProtKB-ARBA"/>
</dbReference>
<gene>
    <name evidence="8" type="ORF">CAPTEDRAFT_142082</name>
</gene>
<evidence type="ECO:0000256" key="2">
    <source>
        <dbReference type="ARBA" id="ARBA00023155"/>
    </source>
</evidence>
<feature type="compositionally biased region" description="Acidic residues" evidence="6">
    <location>
        <begin position="60"/>
        <end position="70"/>
    </location>
</feature>
<dbReference type="PROSITE" id="PS50071">
    <property type="entry name" value="HOMEOBOX_2"/>
    <property type="match status" value="1"/>
</dbReference>
<dbReference type="EMBL" id="AMQN01018123">
    <property type="status" value="NOT_ANNOTATED_CDS"/>
    <property type="molecule type" value="Genomic_DNA"/>
</dbReference>
<dbReference type="STRING" id="283909.R7V8P0"/>
<comment type="subcellular location">
    <subcellularLocation>
        <location evidence="4 5">Nucleus</location>
    </subcellularLocation>
</comment>
<dbReference type="Pfam" id="PF00046">
    <property type="entry name" value="Homeodomain"/>
    <property type="match status" value="1"/>
</dbReference>
<dbReference type="AlphaFoldDB" id="R7V8P0"/>
<feature type="DNA-binding region" description="Homeobox" evidence="4">
    <location>
        <begin position="3"/>
        <end position="26"/>
    </location>
</feature>
<dbReference type="HOGENOM" id="CLU_2564918_0_0_1"/>
<evidence type="ECO:0000256" key="5">
    <source>
        <dbReference type="RuleBase" id="RU000682"/>
    </source>
</evidence>
<keyword evidence="2 4" id="KW-0371">Homeobox</keyword>
<dbReference type="GO" id="GO:0000981">
    <property type="term" value="F:DNA-binding transcription factor activity, RNA polymerase II-specific"/>
    <property type="evidence" value="ECO:0007669"/>
    <property type="project" value="TreeGrafter"/>
</dbReference>
<reference evidence="8 10" key="2">
    <citation type="journal article" date="2013" name="Nature">
        <title>Insights into bilaterian evolution from three spiralian genomes.</title>
        <authorList>
            <person name="Simakov O."/>
            <person name="Marletaz F."/>
            <person name="Cho S.J."/>
            <person name="Edsinger-Gonzales E."/>
            <person name="Havlak P."/>
            <person name="Hellsten U."/>
            <person name="Kuo D.H."/>
            <person name="Larsson T."/>
            <person name="Lv J."/>
            <person name="Arendt D."/>
            <person name="Savage R."/>
            <person name="Osoegawa K."/>
            <person name="de Jong P."/>
            <person name="Grimwood J."/>
            <person name="Chapman J.A."/>
            <person name="Shapiro H."/>
            <person name="Aerts A."/>
            <person name="Otillar R.P."/>
            <person name="Terry A.Y."/>
            <person name="Boore J.L."/>
            <person name="Grigoriev I.V."/>
            <person name="Lindberg D.R."/>
            <person name="Seaver E.C."/>
            <person name="Weisblat D.A."/>
            <person name="Putnam N.H."/>
            <person name="Rokhsar D.S."/>
        </authorList>
    </citation>
    <scope>NUCLEOTIDE SEQUENCE</scope>
    <source>
        <strain evidence="8 10">I ESC-2004</strain>
    </source>
</reference>
<evidence type="ECO:0000313" key="10">
    <source>
        <dbReference type="Proteomes" id="UP000014760"/>
    </source>
</evidence>
<dbReference type="GO" id="GO:0000978">
    <property type="term" value="F:RNA polymerase II cis-regulatory region sequence-specific DNA binding"/>
    <property type="evidence" value="ECO:0007669"/>
    <property type="project" value="TreeGrafter"/>
</dbReference>
<dbReference type="Gene3D" id="1.10.10.60">
    <property type="entry name" value="Homeodomain-like"/>
    <property type="match status" value="1"/>
</dbReference>
<dbReference type="EnsemblMetazoa" id="CapteT142082">
    <property type="protein sequence ID" value="CapteP142082"/>
    <property type="gene ID" value="CapteG142082"/>
</dbReference>
<dbReference type="EMBL" id="KB293928">
    <property type="protein sequence ID" value="ELU15188.1"/>
    <property type="molecule type" value="Genomic_DNA"/>
</dbReference>
<feature type="domain" description="Homeobox" evidence="7">
    <location>
        <begin position="1"/>
        <end position="25"/>
    </location>
</feature>
<evidence type="ECO:0000256" key="1">
    <source>
        <dbReference type="ARBA" id="ARBA00023125"/>
    </source>
</evidence>
<dbReference type="PANTHER" id="PTHR45664">
    <property type="entry name" value="PROTEIN ZERKNUELLT 1-RELATED"/>
    <property type="match status" value="1"/>
</dbReference>
<evidence type="ECO:0000256" key="3">
    <source>
        <dbReference type="ARBA" id="ARBA00023242"/>
    </source>
</evidence>
<feature type="compositionally biased region" description="Polar residues" evidence="6">
    <location>
        <begin position="71"/>
        <end position="82"/>
    </location>
</feature>
<organism evidence="8">
    <name type="scientific">Capitella teleta</name>
    <name type="common">Polychaete worm</name>
    <dbReference type="NCBI Taxonomy" id="283909"/>
    <lineage>
        <taxon>Eukaryota</taxon>
        <taxon>Metazoa</taxon>
        <taxon>Spiralia</taxon>
        <taxon>Lophotrochozoa</taxon>
        <taxon>Annelida</taxon>
        <taxon>Polychaeta</taxon>
        <taxon>Sedentaria</taxon>
        <taxon>Scolecida</taxon>
        <taxon>Capitellidae</taxon>
        <taxon>Capitella</taxon>
    </lineage>
</organism>
<evidence type="ECO:0000256" key="4">
    <source>
        <dbReference type="PROSITE-ProRule" id="PRU00108"/>
    </source>
</evidence>
<dbReference type="Proteomes" id="UP000014760">
    <property type="component" value="Unassembled WGS sequence"/>
</dbReference>
<keyword evidence="10" id="KW-1185">Reference proteome</keyword>
<feature type="compositionally biased region" description="Basic and acidic residues" evidence="6">
    <location>
        <begin position="23"/>
        <end position="32"/>
    </location>
</feature>
<feature type="compositionally biased region" description="Basic and acidic residues" evidence="6">
    <location>
        <begin position="48"/>
        <end position="59"/>
    </location>
</feature>
<sequence>AAHLNLTEQHIKIWFQNRRMKWKKDVDKKRPQQSEQDGADDDVSSDVTDVKKIEPKIESVQDEITDEITDENANGVQSDQSL</sequence>
<dbReference type="PANTHER" id="PTHR45664:SF12">
    <property type="entry name" value="PANCREAS_DUODENUM HOMEOBOX PROTEIN 1"/>
    <property type="match status" value="1"/>
</dbReference>
<dbReference type="GO" id="GO:0005634">
    <property type="term" value="C:nucleus"/>
    <property type="evidence" value="ECO:0007669"/>
    <property type="project" value="UniProtKB-SubCell"/>
</dbReference>
<dbReference type="CDD" id="cd00086">
    <property type="entry name" value="homeodomain"/>
    <property type="match status" value="1"/>
</dbReference>
<keyword evidence="1 4" id="KW-0238">DNA-binding</keyword>